<gene>
    <name evidence="6" type="ORF">GCM10017790_69710</name>
</gene>
<evidence type="ECO:0000256" key="2">
    <source>
        <dbReference type="ARBA" id="ARBA00022801"/>
    </source>
</evidence>
<evidence type="ECO:0000313" key="6">
    <source>
        <dbReference type="EMBL" id="GHH32501.1"/>
    </source>
</evidence>
<accession>A0ABQ3M338</accession>
<dbReference type="InterPro" id="IPR029058">
    <property type="entry name" value="AB_hydrolase_fold"/>
</dbReference>
<feature type="region of interest" description="Disordered" evidence="4">
    <location>
        <begin position="24"/>
        <end position="47"/>
    </location>
</feature>
<dbReference type="Gene3D" id="3.40.50.1820">
    <property type="entry name" value="alpha/beta hydrolase"/>
    <property type="match status" value="1"/>
</dbReference>
<dbReference type="InterPro" id="IPR019826">
    <property type="entry name" value="Carboxylesterase_B_AS"/>
</dbReference>
<keyword evidence="2 3" id="KW-0378">Hydrolase</keyword>
<dbReference type="EC" id="3.1.1.-" evidence="3"/>
<evidence type="ECO:0000259" key="5">
    <source>
        <dbReference type="Pfam" id="PF00135"/>
    </source>
</evidence>
<sequence>MRLDRKMVATLAAVVLIATPLTGSVSMAGEPNRGDPPAPVCSPDTTVKTGDGPVCGVTAAGVTSWQGIRYGAPPTGELRWKSPRRPAPWTETFAATTEGNQCPQPAGLGPGSENEDCLNLTVRAPAKPAPGPLAVMVQIHGGGFLLLKPQDASRLVTGGNVISVEVNYRLGIFGFLAHESFGEHAGNYGLLDQQAALRWVQRNISRFGGDPRNVTIYGASAGGSSVCAHTAAPSSAGLFQRGIAQSGEYNSLLGVNTQWQAQDCKAKLPTEEEAHQAGAKFAAGVGCGVAAEAAACLRKAPAAALLKQAGNGREPGNGTVAPIVDGKFLPMSPGEAFATGHVNDVALIHGVDRDETQLPSATTPADYENLVRQQYGEHAPAVFETYPLRRFPAPAPFLAYRTIVADSNSVCPSVLNSERLSRHIPVFAYQFDDPDAPPQFFLDATKPNGAYHVAEMMLLMLPNGVKLTPNQQVLSDQLLAQWTGFARTGNPTVDGTPLWEPYTEDNPVVMSLNAAGDSQLTTEIPRQHHCEELWDPLTPFNERR</sequence>
<dbReference type="PROSITE" id="PS00122">
    <property type="entry name" value="CARBOXYLESTERASE_B_1"/>
    <property type="match status" value="1"/>
</dbReference>
<feature type="signal peptide" evidence="3">
    <location>
        <begin position="1"/>
        <end position="28"/>
    </location>
</feature>
<evidence type="ECO:0000256" key="3">
    <source>
        <dbReference type="RuleBase" id="RU361235"/>
    </source>
</evidence>
<organism evidence="6 7">
    <name type="scientific">Amycolatopsis oliviviridis</name>
    <dbReference type="NCBI Taxonomy" id="1471590"/>
    <lineage>
        <taxon>Bacteria</taxon>
        <taxon>Bacillati</taxon>
        <taxon>Actinomycetota</taxon>
        <taxon>Actinomycetes</taxon>
        <taxon>Pseudonocardiales</taxon>
        <taxon>Pseudonocardiaceae</taxon>
        <taxon>Amycolatopsis</taxon>
    </lineage>
</organism>
<comment type="caution">
    <text evidence="6">The sequence shown here is derived from an EMBL/GenBank/DDBJ whole genome shotgun (WGS) entry which is preliminary data.</text>
</comment>
<dbReference type="InterPro" id="IPR050309">
    <property type="entry name" value="Type-B_Carboxylest/Lipase"/>
</dbReference>
<protein>
    <recommendedName>
        <fullName evidence="3">Carboxylic ester hydrolase</fullName>
        <ecNumber evidence="3">3.1.1.-</ecNumber>
    </recommendedName>
</protein>
<dbReference type="PANTHER" id="PTHR11559">
    <property type="entry name" value="CARBOXYLESTERASE"/>
    <property type="match status" value="1"/>
</dbReference>
<dbReference type="RefSeq" id="WP_191258662.1">
    <property type="nucleotide sequence ID" value="NZ_BNAY01000010.1"/>
</dbReference>
<proteinExistence type="inferred from homology"/>
<feature type="domain" description="Carboxylesterase type B" evidence="5">
    <location>
        <begin position="44"/>
        <end position="517"/>
    </location>
</feature>
<reference evidence="7" key="1">
    <citation type="journal article" date="2019" name="Int. J. Syst. Evol. Microbiol.">
        <title>The Global Catalogue of Microorganisms (GCM) 10K type strain sequencing project: providing services to taxonomists for standard genome sequencing and annotation.</title>
        <authorList>
            <consortium name="The Broad Institute Genomics Platform"/>
            <consortium name="The Broad Institute Genome Sequencing Center for Infectious Disease"/>
            <person name="Wu L."/>
            <person name="Ma J."/>
        </authorList>
    </citation>
    <scope>NUCLEOTIDE SEQUENCE [LARGE SCALE GENOMIC DNA]</scope>
    <source>
        <strain evidence="7">CGMCC 4.7683</strain>
    </source>
</reference>
<keyword evidence="7" id="KW-1185">Reference proteome</keyword>
<dbReference type="InterPro" id="IPR002018">
    <property type="entry name" value="CarbesteraseB"/>
</dbReference>
<dbReference type="SUPFAM" id="SSF53474">
    <property type="entry name" value="alpha/beta-Hydrolases"/>
    <property type="match status" value="1"/>
</dbReference>
<evidence type="ECO:0000313" key="7">
    <source>
        <dbReference type="Proteomes" id="UP000635387"/>
    </source>
</evidence>
<dbReference type="Proteomes" id="UP000635387">
    <property type="component" value="Unassembled WGS sequence"/>
</dbReference>
<evidence type="ECO:0000256" key="1">
    <source>
        <dbReference type="ARBA" id="ARBA00005964"/>
    </source>
</evidence>
<comment type="similarity">
    <text evidence="1 3">Belongs to the type-B carboxylesterase/lipase family.</text>
</comment>
<keyword evidence="3" id="KW-0732">Signal</keyword>
<name>A0ABQ3M338_9PSEU</name>
<feature type="chain" id="PRO_5045009135" description="Carboxylic ester hydrolase" evidence="3">
    <location>
        <begin position="29"/>
        <end position="544"/>
    </location>
</feature>
<dbReference type="EMBL" id="BNAY01000010">
    <property type="protein sequence ID" value="GHH32501.1"/>
    <property type="molecule type" value="Genomic_DNA"/>
</dbReference>
<dbReference type="GO" id="GO:0016787">
    <property type="term" value="F:hydrolase activity"/>
    <property type="evidence" value="ECO:0007669"/>
    <property type="project" value="UniProtKB-KW"/>
</dbReference>
<dbReference type="Pfam" id="PF00135">
    <property type="entry name" value="COesterase"/>
    <property type="match status" value="1"/>
</dbReference>
<evidence type="ECO:0000256" key="4">
    <source>
        <dbReference type="SAM" id="MobiDB-lite"/>
    </source>
</evidence>